<reference evidence="1 2" key="1">
    <citation type="submission" date="2020-12" db="EMBL/GenBank/DDBJ databases">
        <title>Halosimplex halophilum sp. nov. and Halosimplex salinum sp. nov., two new members of the genus Halosimplex.</title>
        <authorList>
            <person name="Cui H.L."/>
        </authorList>
    </citation>
    <scope>NUCLEOTIDE SEQUENCE [LARGE SCALE GENOMIC DNA]</scope>
    <source>
        <strain evidence="1 2">YGH94</strain>
    </source>
</reference>
<sequence>MVERSGRFRVYRVVESVRHVNLQAVDSAQLYTVYESGYADIQPAVDDLTTGDLVAATLAGDPDADEEPWRLTDVERVGGVAMDFAVGVEPPDVAREAWTPGLTEPVVTVLEEDGEPVGACCVQPRDPLPGGAFVPNVLTGVLPLESTLSAVPGVGGPATEVLVLDPDQPDATSYSLPYGVLVCFTAAADRLVAEFRHRYDCPRHEDTRPEFDPYGV</sequence>
<evidence type="ECO:0000313" key="2">
    <source>
        <dbReference type="Proteomes" id="UP000595001"/>
    </source>
</evidence>
<dbReference type="KEGG" id="hlt:I7X12_08770"/>
<protein>
    <submittedName>
        <fullName evidence="1">Uncharacterized protein</fullName>
    </submittedName>
</protein>
<evidence type="ECO:0000313" key="1">
    <source>
        <dbReference type="EMBL" id="QPV64680.1"/>
    </source>
</evidence>
<dbReference type="AlphaFoldDB" id="A0A7U3WAN5"/>
<dbReference type="RefSeq" id="WP_198063444.1">
    <property type="nucleotide sequence ID" value="NZ_CP065856.1"/>
</dbReference>
<organism evidence="1 2">
    <name type="scientific">Halosimplex litoreum</name>
    <dbReference type="NCBI Taxonomy" id="1198301"/>
    <lineage>
        <taxon>Archaea</taxon>
        <taxon>Methanobacteriati</taxon>
        <taxon>Methanobacteriota</taxon>
        <taxon>Stenosarchaea group</taxon>
        <taxon>Halobacteria</taxon>
        <taxon>Halobacteriales</taxon>
        <taxon>Haloarculaceae</taxon>
        <taxon>Halosimplex</taxon>
    </lineage>
</organism>
<keyword evidence="2" id="KW-1185">Reference proteome</keyword>
<dbReference type="OrthoDB" id="229737at2157"/>
<proteinExistence type="predicted"/>
<dbReference type="EMBL" id="CP065856">
    <property type="protein sequence ID" value="QPV64680.1"/>
    <property type="molecule type" value="Genomic_DNA"/>
</dbReference>
<gene>
    <name evidence="1" type="ORF">I7X12_08770</name>
</gene>
<dbReference type="Proteomes" id="UP000595001">
    <property type="component" value="Chromosome"/>
</dbReference>
<name>A0A7U3WAN5_9EURY</name>
<dbReference type="GeneID" id="60588581"/>
<accession>A0A7U3WAN5</accession>